<accession>A0A0H3ZQ80</accession>
<name>A0A0H3ZQ80_9VIBR</name>
<dbReference type="EMBL" id="KP795453">
    <property type="protein sequence ID" value="AKN35811.1"/>
    <property type="molecule type" value="Genomic_DNA"/>
</dbReference>
<protein>
    <submittedName>
        <fullName evidence="1">Uncharacterized protein</fullName>
    </submittedName>
</protein>
<organism evidence="1">
    <name type="scientific">Vibrio sp. FF_304</name>
    <dbReference type="NCBI Taxonomy" id="1652833"/>
    <lineage>
        <taxon>Bacteria</taxon>
        <taxon>Pseudomonadati</taxon>
        <taxon>Pseudomonadota</taxon>
        <taxon>Gammaproteobacteria</taxon>
        <taxon>Vibrionales</taxon>
        <taxon>Vibrionaceae</taxon>
        <taxon>Vibrio</taxon>
    </lineage>
</organism>
<evidence type="ECO:0000313" key="1">
    <source>
        <dbReference type="EMBL" id="AKN35811.1"/>
    </source>
</evidence>
<dbReference type="AlphaFoldDB" id="A0A0H3ZQ80"/>
<sequence>MHGELSLIHVNTPTELRIVQRQQKQTVQSATADLLATACLLEKALDGNLDDETHALINAAYFQVNQVQTTFDKLVAQIDNIQLEDKSRE</sequence>
<reference evidence="1" key="1">
    <citation type="journal article" date="2015" name="MBio">
        <title>Eco-Evolutionary Dynamics of Episomes among Ecologically Cohesive Bacterial Populations.</title>
        <authorList>
            <person name="Xue H."/>
            <person name="Cordero O.X."/>
            <person name="Camas F.M."/>
            <person name="Trimble W."/>
            <person name="Meyer F."/>
            <person name="Guglielmini J."/>
            <person name="Rocha E.P."/>
            <person name="Polz M.F."/>
        </authorList>
    </citation>
    <scope>NUCLEOTIDE SEQUENCE</scope>
    <source>
        <strain evidence="1">FF_304</strain>
    </source>
</reference>
<proteinExistence type="predicted"/>